<keyword evidence="3" id="KW-1185">Reference proteome</keyword>
<dbReference type="AlphaFoldDB" id="A0A1E3GZS8"/>
<feature type="compositionally biased region" description="Basic and acidic residues" evidence="1">
    <location>
        <begin position="73"/>
        <end position="89"/>
    </location>
</feature>
<accession>A0A1E3GZS8</accession>
<feature type="region of interest" description="Disordered" evidence="1">
    <location>
        <begin position="73"/>
        <end position="95"/>
    </location>
</feature>
<gene>
    <name evidence="2" type="ORF">A6302_03136</name>
</gene>
<evidence type="ECO:0000313" key="2">
    <source>
        <dbReference type="EMBL" id="ODN69542.1"/>
    </source>
</evidence>
<reference evidence="2 3" key="1">
    <citation type="submission" date="2016-07" db="EMBL/GenBank/DDBJ databases">
        <title>Draft Genome Sequence of Methylobrevis pamukkalensis PK2.</title>
        <authorList>
            <person name="Vasilenko O.V."/>
            <person name="Doronina N.V."/>
            <person name="Shmareva M.N."/>
            <person name="Tarlachkov S.V."/>
            <person name="Mustakhimov I."/>
            <person name="Trotsenko Y.A."/>
        </authorList>
    </citation>
    <scope>NUCLEOTIDE SEQUENCE [LARGE SCALE GENOMIC DNA]</scope>
    <source>
        <strain evidence="2 3">PK2</strain>
    </source>
</reference>
<name>A0A1E3GZS8_9HYPH</name>
<sequence length="207" mass="22365">MSGMASGDGVMSEPPRAVMWTIAQIVARGQDGSQPNVSKMVGRLVEKHGLEVERGPNGKIRAVNIAHYDQLRGRYGDPSKRQVQEREPQRPAAESYDEALRVRAWIDAENKKIDLALRKGLLTPTAQVRAGTEEAFGVIAALIDRLPNSADDLAAATAREGVHGLRVMLKKIASRMRADVATALQSVFEAAPESDEINDIEGADVGS</sequence>
<proteinExistence type="predicted"/>
<dbReference type="Proteomes" id="UP000094622">
    <property type="component" value="Unassembled WGS sequence"/>
</dbReference>
<evidence type="ECO:0000313" key="3">
    <source>
        <dbReference type="Proteomes" id="UP000094622"/>
    </source>
</evidence>
<organism evidence="2 3">
    <name type="scientific">Methylobrevis pamukkalensis</name>
    <dbReference type="NCBI Taxonomy" id="1439726"/>
    <lineage>
        <taxon>Bacteria</taxon>
        <taxon>Pseudomonadati</taxon>
        <taxon>Pseudomonadota</taxon>
        <taxon>Alphaproteobacteria</taxon>
        <taxon>Hyphomicrobiales</taxon>
        <taxon>Pleomorphomonadaceae</taxon>
        <taxon>Methylobrevis</taxon>
    </lineage>
</organism>
<protein>
    <submittedName>
        <fullName evidence="2">Uncharacterized protein</fullName>
    </submittedName>
</protein>
<dbReference type="EMBL" id="MCRJ01000085">
    <property type="protein sequence ID" value="ODN69542.1"/>
    <property type="molecule type" value="Genomic_DNA"/>
</dbReference>
<evidence type="ECO:0000256" key="1">
    <source>
        <dbReference type="SAM" id="MobiDB-lite"/>
    </source>
</evidence>
<comment type="caution">
    <text evidence="2">The sequence shown here is derived from an EMBL/GenBank/DDBJ whole genome shotgun (WGS) entry which is preliminary data.</text>
</comment>